<feature type="non-terminal residue" evidence="1">
    <location>
        <position position="1"/>
    </location>
</feature>
<comment type="caution">
    <text evidence="1">The sequence shown here is derived from an EMBL/GenBank/DDBJ whole genome shotgun (WGS) entry which is preliminary data.</text>
</comment>
<protein>
    <submittedName>
        <fullName evidence="1">Uncharacterized protein</fullName>
    </submittedName>
</protein>
<name>A0ABS8TSE1_DATST</name>
<evidence type="ECO:0000313" key="2">
    <source>
        <dbReference type="Proteomes" id="UP000823775"/>
    </source>
</evidence>
<organism evidence="1 2">
    <name type="scientific">Datura stramonium</name>
    <name type="common">Jimsonweed</name>
    <name type="synonym">Common thornapple</name>
    <dbReference type="NCBI Taxonomy" id="4076"/>
    <lineage>
        <taxon>Eukaryota</taxon>
        <taxon>Viridiplantae</taxon>
        <taxon>Streptophyta</taxon>
        <taxon>Embryophyta</taxon>
        <taxon>Tracheophyta</taxon>
        <taxon>Spermatophyta</taxon>
        <taxon>Magnoliopsida</taxon>
        <taxon>eudicotyledons</taxon>
        <taxon>Gunneridae</taxon>
        <taxon>Pentapetalae</taxon>
        <taxon>asterids</taxon>
        <taxon>lamiids</taxon>
        <taxon>Solanales</taxon>
        <taxon>Solanaceae</taxon>
        <taxon>Solanoideae</taxon>
        <taxon>Datureae</taxon>
        <taxon>Datura</taxon>
    </lineage>
</organism>
<dbReference type="Proteomes" id="UP000823775">
    <property type="component" value="Unassembled WGS sequence"/>
</dbReference>
<keyword evidence="2" id="KW-1185">Reference proteome</keyword>
<accession>A0ABS8TSE1</accession>
<gene>
    <name evidence="1" type="ORF">HAX54_015222</name>
</gene>
<evidence type="ECO:0000313" key="1">
    <source>
        <dbReference type="EMBL" id="MCD7473387.1"/>
    </source>
</evidence>
<sequence length="80" mass="9209">LDFKIQIWIGFRTSCFAFVRYNMILTAIAVPLWRAMSRCGGLTPGPPIFVLVLLELNFSVERHLSTKFPILHLTRAGWFL</sequence>
<dbReference type="EMBL" id="JACEIK010001966">
    <property type="protein sequence ID" value="MCD7473387.1"/>
    <property type="molecule type" value="Genomic_DNA"/>
</dbReference>
<proteinExistence type="predicted"/>
<reference evidence="1 2" key="1">
    <citation type="journal article" date="2021" name="BMC Genomics">
        <title>Datura genome reveals duplications of psychoactive alkaloid biosynthetic genes and high mutation rate following tissue culture.</title>
        <authorList>
            <person name="Rajewski A."/>
            <person name="Carter-House D."/>
            <person name="Stajich J."/>
            <person name="Litt A."/>
        </authorList>
    </citation>
    <scope>NUCLEOTIDE SEQUENCE [LARGE SCALE GENOMIC DNA]</scope>
    <source>
        <strain evidence="1">AR-01</strain>
    </source>
</reference>